<evidence type="ECO:0008006" key="6">
    <source>
        <dbReference type="Google" id="ProtNLM"/>
    </source>
</evidence>
<dbReference type="EMBL" id="JAOYFB010000039">
    <property type="protein sequence ID" value="KAK4031097.1"/>
    <property type="molecule type" value="Genomic_DNA"/>
</dbReference>
<accession>A0ABR0B1S0</accession>
<keyword evidence="1" id="KW-0175">Coiled coil</keyword>
<proteinExistence type="predicted"/>
<evidence type="ECO:0000256" key="2">
    <source>
        <dbReference type="SAM" id="MobiDB-lite"/>
    </source>
</evidence>
<protein>
    <recommendedName>
        <fullName evidence="6">Glycoprotein</fullName>
    </recommendedName>
</protein>
<sequence length="704" mass="80330">KSRNTKMLPDDARKEIEENQFALLMEWSNDFIGRKRTRHPRNHHPRGKSWDASINTCRITVRTSTPTRHRPRFTSAQHRFSGVPALAAQKDQPADPTMAPSSTRRRVAASHHPSASTMTSPSATASAFHSYTPQHTLKMSSLPFLLLLCFYGLHPQAFETTVCDCSEPKNMGIIQFSDSNCIPETNNTDTVQVKYTVYSDERSAVKFPGFICAQWINIRRITKTFFGQLVIVPDKISIDTTPTECYDMINNKRCGEHHMTLSDNKYVFGRDPEIVGYWLQTIDSEILNCVLEQVQLYQQMEDEDFSTPIGKASAKSGSLSHNHLTLVWDKTYTQKSQHTMRIVESGTGSLTKKLGDEKYFRLLDDRRQLDFHLTPQPPCVPTQQHCSNRTTVFNIVGQSKLSLVTAAIMEKFPPITVETPAPSSAEDLDKAANKQYIQDRVTDRENELVRMIQRLECDARKAKHERAIAAAQYNGWLAASHLKLPQCTKLQAFGQTAVVVKCNSVNVTFETVITSCGPQPKFNIYTINLDGWELVKYSPCYWTNGFVNFNDKPYAFRNNTWKRVDANMVLPEQTLAHSFRYDDVKFFDYEHRTNPAYNDNLLNHMNVMADIVAAMNEHPPTEFSLNHQPSASSVLVTAAGVIHYTSWWETIKMWFFISIFCILGLVILRICCWLGIFRFIRKFCGYPIEEARSTTTNRTAMHPV</sequence>
<evidence type="ECO:0000256" key="3">
    <source>
        <dbReference type="SAM" id="Phobius"/>
    </source>
</evidence>
<evidence type="ECO:0000313" key="5">
    <source>
        <dbReference type="Proteomes" id="UP001234178"/>
    </source>
</evidence>
<reference evidence="4 5" key="1">
    <citation type="journal article" date="2023" name="Nucleic Acids Res.">
        <title>The hologenome of Daphnia magna reveals possible DNA methylation and microbiome-mediated evolution of the host genome.</title>
        <authorList>
            <person name="Chaturvedi A."/>
            <person name="Li X."/>
            <person name="Dhandapani V."/>
            <person name="Marshall H."/>
            <person name="Kissane S."/>
            <person name="Cuenca-Cambronero M."/>
            <person name="Asole G."/>
            <person name="Calvet F."/>
            <person name="Ruiz-Romero M."/>
            <person name="Marangio P."/>
            <person name="Guigo R."/>
            <person name="Rago D."/>
            <person name="Mirbahai L."/>
            <person name="Eastwood N."/>
            <person name="Colbourne J.K."/>
            <person name="Zhou J."/>
            <person name="Mallon E."/>
            <person name="Orsini L."/>
        </authorList>
    </citation>
    <scope>NUCLEOTIDE SEQUENCE [LARGE SCALE GENOMIC DNA]</scope>
    <source>
        <strain evidence="4">LRV0_1</strain>
    </source>
</reference>
<feature type="coiled-coil region" evidence="1">
    <location>
        <begin position="445"/>
        <end position="472"/>
    </location>
</feature>
<feature type="non-terminal residue" evidence="4">
    <location>
        <position position="1"/>
    </location>
</feature>
<dbReference type="Proteomes" id="UP001234178">
    <property type="component" value="Unassembled WGS sequence"/>
</dbReference>
<evidence type="ECO:0000313" key="4">
    <source>
        <dbReference type="EMBL" id="KAK4031097.1"/>
    </source>
</evidence>
<gene>
    <name evidence="4" type="ORF">OUZ56_024623</name>
</gene>
<keyword evidence="3" id="KW-0812">Transmembrane</keyword>
<name>A0ABR0B1S0_9CRUS</name>
<feature type="compositionally biased region" description="Low complexity" evidence="2">
    <location>
        <begin position="110"/>
        <end position="122"/>
    </location>
</feature>
<organism evidence="4 5">
    <name type="scientific">Daphnia magna</name>
    <dbReference type="NCBI Taxonomy" id="35525"/>
    <lineage>
        <taxon>Eukaryota</taxon>
        <taxon>Metazoa</taxon>
        <taxon>Ecdysozoa</taxon>
        <taxon>Arthropoda</taxon>
        <taxon>Crustacea</taxon>
        <taxon>Branchiopoda</taxon>
        <taxon>Diplostraca</taxon>
        <taxon>Cladocera</taxon>
        <taxon>Anomopoda</taxon>
        <taxon>Daphniidae</taxon>
        <taxon>Daphnia</taxon>
    </lineage>
</organism>
<evidence type="ECO:0000256" key="1">
    <source>
        <dbReference type="SAM" id="Coils"/>
    </source>
</evidence>
<keyword evidence="3" id="KW-0472">Membrane</keyword>
<comment type="caution">
    <text evidence="4">The sequence shown here is derived from an EMBL/GenBank/DDBJ whole genome shotgun (WGS) entry which is preliminary data.</text>
</comment>
<keyword evidence="5" id="KW-1185">Reference proteome</keyword>
<keyword evidence="3" id="KW-1133">Transmembrane helix</keyword>
<feature type="transmembrane region" description="Helical" evidence="3">
    <location>
        <begin position="653"/>
        <end position="676"/>
    </location>
</feature>
<feature type="region of interest" description="Disordered" evidence="2">
    <location>
        <begin position="85"/>
        <end position="122"/>
    </location>
</feature>